<dbReference type="Proteomes" id="UP000430272">
    <property type="component" value="Unassembled WGS sequence"/>
</dbReference>
<dbReference type="OrthoDB" id="54411at2"/>
<organism evidence="5 6">
    <name type="scientific">Qipengyuania pelagi</name>
    <dbReference type="NCBI Taxonomy" id="994320"/>
    <lineage>
        <taxon>Bacteria</taxon>
        <taxon>Pseudomonadati</taxon>
        <taxon>Pseudomonadota</taxon>
        <taxon>Alphaproteobacteria</taxon>
        <taxon>Sphingomonadales</taxon>
        <taxon>Erythrobacteraceae</taxon>
        <taxon>Qipengyuania</taxon>
    </lineage>
</organism>
<name>A0A844Y3R9_9SPHN</name>
<keyword evidence="3" id="KW-0812">Transmembrane</keyword>
<feature type="transmembrane region" description="Helical" evidence="3">
    <location>
        <begin position="196"/>
        <end position="216"/>
    </location>
</feature>
<keyword evidence="6" id="KW-1185">Reference proteome</keyword>
<dbReference type="Pfam" id="PF00486">
    <property type="entry name" value="Trans_reg_C"/>
    <property type="match status" value="1"/>
</dbReference>
<dbReference type="PROSITE" id="PS51755">
    <property type="entry name" value="OMPR_PHOB"/>
    <property type="match status" value="1"/>
</dbReference>
<dbReference type="AlphaFoldDB" id="A0A844Y3R9"/>
<comment type="caution">
    <text evidence="5">The sequence shown here is derived from an EMBL/GenBank/DDBJ whole genome shotgun (WGS) entry which is preliminary data.</text>
</comment>
<evidence type="ECO:0000256" key="1">
    <source>
        <dbReference type="ARBA" id="ARBA00023125"/>
    </source>
</evidence>
<dbReference type="InterPro" id="IPR001867">
    <property type="entry name" value="OmpR/PhoB-type_DNA-bd"/>
</dbReference>
<dbReference type="CDD" id="cd00383">
    <property type="entry name" value="trans_reg_C"/>
    <property type="match status" value="1"/>
</dbReference>
<sequence>MSEENSILRFAEYTLDRTDRKVCRDGAPVELGSRYFDALVLLVEARGGLVSKDRFMDEVWRGIPVTDEALTQCIRTLRRALGDDAGNPRFIQTVPKHGYRFLSEVETLSEPAAGGEGRAELPRPAGPGRLAAASTLGGAATGVVGGLFYGIAAASGGASTMLVLAALVALLGTLAGAGIGLGMASALAWRGRVDGALIRGAMLGGMAVGALGGTLGRDGVGLLTSQSIGAVAGLVEGLIMGGAIGAALWLAWKRRRGIAAGAILALTFGAFGGLLVDLAGGRLLGGSLYALQLGLGDTRLHLETLGAVFGESGFGPRTLMAATVTEAAILAAATVCAVMLAFRGRTGPQ</sequence>
<keyword evidence="1 2" id="KW-0238">DNA-binding</keyword>
<dbReference type="InterPro" id="IPR036388">
    <property type="entry name" value="WH-like_DNA-bd_sf"/>
</dbReference>
<dbReference type="SUPFAM" id="SSF46894">
    <property type="entry name" value="C-terminal effector domain of the bipartite response regulators"/>
    <property type="match status" value="1"/>
</dbReference>
<dbReference type="GO" id="GO:0006355">
    <property type="term" value="P:regulation of DNA-templated transcription"/>
    <property type="evidence" value="ECO:0007669"/>
    <property type="project" value="InterPro"/>
</dbReference>
<evidence type="ECO:0000256" key="3">
    <source>
        <dbReference type="SAM" id="Phobius"/>
    </source>
</evidence>
<evidence type="ECO:0000313" key="5">
    <source>
        <dbReference type="EMBL" id="MXO52466.1"/>
    </source>
</evidence>
<accession>A0A844Y3R9</accession>
<gene>
    <name evidence="5" type="ORF">GRI47_00400</name>
</gene>
<evidence type="ECO:0000313" key="6">
    <source>
        <dbReference type="Proteomes" id="UP000430272"/>
    </source>
</evidence>
<evidence type="ECO:0000259" key="4">
    <source>
        <dbReference type="PROSITE" id="PS51755"/>
    </source>
</evidence>
<feature type="transmembrane region" description="Helical" evidence="3">
    <location>
        <begin position="319"/>
        <end position="342"/>
    </location>
</feature>
<evidence type="ECO:0000256" key="2">
    <source>
        <dbReference type="PROSITE-ProRule" id="PRU01091"/>
    </source>
</evidence>
<proteinExistence type="predicted"/>
<feature type="transmembrane region" description="Helical" evidence="3">
    <location>
        <begin position="130"/>
        <end position="151"/>
    </location>
</feature>
<reference evidence="5 6" key="1">
    <citation type="submission" date="2019-12" db="EMBL/GenBank/DDBJ databases">
        <title>Genomic-based taxomic classification of the family Erythrobacteraceae.</title>
        <authorList>
            <person name="Xu L."/>
        </authorList>
    </citation>
    <scope>NUCLEOTIDE SEQUENCE [LARGE SCALE GENOMIC DNA]</scope>
    <source>
        <strain evidence="5 6">JCM 17468</strain>
    </source>
</reference>
<protein>
    <submittedName>
        <fullName evidence="5">Transcriptional regulator</fullName>
    </submittedName>
</protein>
<feature type="transmembrane region" description="Helical" evidence="3">
    <location>
        <begin position="258"/>
        <end position="276"/>
    </location>
</feature>
<feature type="transmembrane region" description="Helical" evidence="3">
    <location>
        <begin position="228"/>
        <end position="251"/>
    </location>
</feature>
<dbReference type="RefSeq" id="WP_160659449.1">
    <property type="nucleotide sequence ID" value="NZ_BAABDV010000001.1"/>
</dbReference>
<dbReference type="GO" id="GO:0003677">
    <property type="term" value="F:DNA binding"/>
    <property type="evidence" value="ECO:0007669"/>
    <property type="project" value="UniProtKB-UniRule"/>
</dbReference>
<feature type="DNA-binding region" description="OmpR/PhoB-type" evidence="2">
    <location>
        <begin position="5"/>
        <end position="103"/>
    </location>
</feature>
<dbReference type="Gene3D" id="1.10.10.10">
    <property type="entry name" value="Winged helix-like DNA-binding domain superfamily/Winged helix DNA-binding domain"/>
    <property type="match status" value="1"/>
</dbReference>
<dbReference type="SMART" id="SM00862">
    <property type="entry name" value="Trans_reg_C"/>
    <property type="match status" value="1"/>
</dbReference>
<dbReference type="GO" id="GO:0000160">
    <property type="term" value="P:phosphorelay signal transduction system"/>
    <property type="evidence" value="ECO:0007669"/>
    <property type="project" value="InterPro"/>
</dbReference>
<keyword evidence="3" id="KW-1133">Transmembrane helix</keyword>
<dbReference type="EMBL" id="WTYD01000001">
    <property type="protein sequence ID" value="MXO52466.1"/>
    <property type="molecule type" value="Genomic_DNA"/>
</dbReference>
<feature type="domain" description="OmpR/PhoB-type" evidence="4">
    <location>
        <begin position="5"/>
        <end position="103"/>
    </location>
</feature>
<feature type="transmembrane region" description="Helical" evidence="3">
    <location>
        <begin position="163"/>
        <end position="189"/>
    </location>
</feature>
<keyword evidence="3" id="KW-0472">Membrane</keyword>
<dbReference type="InterPro" id="IPR016032">
    <property type="entry name" value="Sig_transdc_resp-reg_C-effctor"/>
</dbReference>